<protein>
    <submittedName>
        <fullName evidence="2">Uncharacterized protein</fullName>
    </submittedName>
</protein>
<proteinExistence type="predicted"/>
<evidence type="ECO:0000313" key="2">
    <source>
        <dbReference type="EMBL" id="VEG27762.1"/>
    </source>
</evidence>
<dbReference type="AlphaFoldDB" id="A0A448HG84"/>
<keyword evidence="3" id="KW-1185">Reference proteome</keyword>
<sequence length="147" mass="14767">MAAACVVVVACVLGFGVWALFMRPPSPGTPELSPEVEALREEAGTYGLQRPVHAQGWTLVLTEVDSEAARVSFVREGASAIEVSVEVGSSQTVADCTITVLESYPGRSGGRPGDVSGSALIAVRCPAPEGGSGSPAPSGEGVGAPTG</sequence>
<evidence type="ECO:0000256" key="1">
    <source>
        <dbReference type="SAM" id="MobiDB-lite"/>
    </source>
</evidence>
<reference evidence="2 3" key="1">
    <citation type="submission" date="2018-12" db="EMBL/GenBank/DDBJ databases">
        <authorList>
            <consortium name="Pathogen Informatics"/>
        </authorList>
    </citation>
    <scope>NUCLEOTIDE SEQUENCE [LARGE SCALE GENOMIC DNA]</scope>
    <source>
        <strain evidence="2 3">NCTC11636</strain>
    </source>
</reference>
<accession>A0A448HG84</accession>
<dbReference type="KEGG" id="ahw:NCTC11636_01155"/>
<feature type="region of interest" description="Disordered" evidence="1">
    <location>
        <begin position="126"/>
        <end position="147"/>
    </location>
</feature>
<name>A0A448HG84_9ACTO</name>
<feature type="compositionally biased region" description="Low complexity" evidence="1">
    <location>
        <begin position="126"/>
        <end position="139"/>
    </location>
</feature>
<dbReference type="EMBL" id="LR134350">
    <property type="protein sequence ID" value="VEG27762.1"/>
    <property type="molecule type" value="Genomic_DNA"/>
</dbReference>
<evidence type="ECO:0000313" key="3">
    <source>
        <dbReference type="Proteomes" id="UP000266895"/>
    </source>
</evidence>
<gene>
    <name evidence="2" type="ORF">NCTC11636_01155</name>
</gene>
<organism evidence="2 3">
    <name type="scientific">Actinomyces howellii</name>
    <dbReference type="NCBI Taxonomy" id="52771"/>
    <lineage>
        <taxon>Bacteria</taxon>
        <taxon>Bacillati</taxon>
        <taxon>Actinomycetota</taxon>
        <taxon>Actinomycetes</taxon>
        <taxon>Actinomycetales</taxon>
        <taxon>Actinomycetaceae</taxon>
        <taxon>Actinomyces</taxon>
    </lineage>
</organism>
<dbReference type="Proteomes" id="UP000266895">
    <property type="component" value="Chromosome"/>
</dbReference>